<protein>
    <submittedName>
        <fullName evidence="2">Uncharacterized protein</fullName>
    </submittedName>
</protein>
<evidence type="ECO:0000256" key="1">
    <source>
        <dbReference type="SAM" id="MobiDB-lite"/>
    </source>
</evidence>
<dbReference type="EMBL" id="QKYT01000100">
    <property type="protein sequence ID" value="RIA93605.1"/>
    <property type="molecule type" value="Genomic_DNA"/>
</dbReference>
<name>A0A397TB21_9GLOM</name>
<gene>
    <name evidence="2" type="ORF">C1645_3583</name>
</gene>
<feature type="compositionally biased region" description="Basic and acidic residues" evidence="1">
    <location>
        <begin position="1"/>
        <end position="33"/>
    </location>
</feature>
<dbReference type="Proteomes" id="UP000265703">
    <property type="component" value="Unassembled WGS sequence"/>
</dbReference>
<evidence type="ECO:0000313" key="3">
    <source>
        <dbReference type="Proteomes" id="UP000265703"/>
    </source>
</evidence>
<dbReference type="OrthoDB" id="5341823at2759"/>
<feature type="compositionally biased region" description="Low complexity" evidence="1">
    <location>
        <begin position="91"/>
        <end position="107"/>
    </location>
</feature>
<organism evidence="2 3">
    <name type="scientific">Glomus cerebriforme</name>
    <dbReference type="NCBI Taxonomy" id="658196"/>
    <lineage>
        <taxon>Eukaryota</taxon>
        <taxon>Fungi</taxon>
        <taxon>Fungi incertae sedis</taxon>
        <taxon>Mucoromycota</taxon>
        <taxon>Glomeromycotina</taxon>
        <taxon>Glomeromycetes</taxon>
        <taxon>Glomerales</taxon>
        <taxon>Glomeraceae</taxon>
        <taxon>Glomus</taxon>
    </lineage>
</organism>
<feature type="region of interest" description="Disordered" evidence="1">
    <location>
        <begin position="1"/>
        <end position="118"/>
    </location>
</feature>
<feature type="compositionally biased region" description="Polar residues" evidence="1">
    <location>
        <begin position="108"/>
        <end position="118"/>
    </location>
</feature>
<comment type="caution">
    <text evidence="2">The sequence shown here is derived from an EMBL/GenBank/DDBJ whole genome shotgun (WGS) entry which is preliminary data.</text>
</comment>
<reference evidence="2 3" key="1">
    <citation type="submission" date="2018-06" db="EMBL/GenBank/DDBJ databases">
        <title>Comparative genomics reveals the genomic features of Rhizophagus irregularis, R. cerebriforme, R. diaphanum and Gigaspora rosea, and their symbiotic lifestyle signature.</title>
        <authorList>
            <person name="Morin E."/>
            <person name="San Clemente H."/>
            <person name="Chen E.C.H."/>
            <person name="De La Providencia I."/>
            <person name="Hainaut M."/>
            <person name="Kuo A."/>
            <person name="Kohler A."/>
            <person name="Murat C."/>
            <person name="Tang N."/>
            <person name="Roy S."/>
            <person name="Loubradou J."/>
            <person name="Henrissat B."/>
            <person name="Grigoriev I.V."/>
            <person name="Corradi N."/>
            <person name="Roux C."/>
            <person name="Martin F.M."/>
        </authorList>
    </citation>
    <scope>NUCLEOTIDE SEQUENCE [LARGE SCALE GENOMIC DNA]</scope>
    <source>
        <strain evidence="2 3">DAOM 227022</strain>
    </source>
</reference>
<keyword evidence="3" id="KW-1185">Reference proteome</keyword>
<feature type="compositionally biased region" description="Pro residues" evidence="1">
    <location>
        <begin position="52"/>
        <end position="72"/>
    </location>
</feature>
<feature type="compositionally biased region" description="Polar residues" evidence="1">
    <location>
        <begin position="74"/>
        <end position="86"/>
    </location>
</feature>
<evidence type="ECO:0000313" key="2">
    <source>
        <dbReference type="EMBL" id="RIA93605.1"/>
    </source>
</evidence>
<proteinExistence type="predicted"/>
<dbReference type="AlphaFoldDB" id="A0A397TB21"/>
<sequence>MGRRDDSYHRNYDDRRRNSYERRPDDRHPRDQRGPPQQHPHPKASPAIYEAPPMPPMPPNGPPNPPLPPPQPTYDYSQYPHDSQYQPGPGYTSEYNSPNYSNYYGPYQESQANGHTNPPYQYPSIPSSTGWDSQSTSIQSMPPIQLTSFSYNQPGRHTAIPLPTDFMSGPSNAPRLSMPEPHDVLGVIKGVIIRDAQGNIGLSQYQFNTM</sequence>
<accession>A0A397TB21</accession>